<comment type="caution">
    <text evidence="3">The sequence shown here is derived from an EMBL/GenBank/DDBJ whole genome shotgun (WGS) entry which is preliminary data.</text>
</comment>
<dbReference type="EMBL" id="JAFIMR010000029">
    <property type="protein sequence ID" value="KAI1861569.1"/>
    <property type="molecule type" value="Genomic_DNA"/>
</dbReference>
<dbReference type="PANTHER" id="PTHR34853">
    <property type="match status" value="1"/>
</dbReference>
<feature type="signal peptide" evidence="1">
    <location>
        <begin position="1"/>
        <end position="21"/>
    </location>
</feature>
<dbReference type="InterPro" id="IPR000073">
    <property type="entry name" value="AB_hydrolase_1"/>
</dbReference>
<keyword evidence="4" id="KW-1185">Reference proteome</keyword>
<reference evidence="3" key="1">
    <citation type="submission" date="2021-03" db="EMBL/GenBank/DDBJ databases">
        <title>Revisited historic fungal species revealed as producer of novel bioactive compounds through whole genome sequencing and comparative genomics.</title>
        <authorList>
            <person name="Vignolle G.A."/>
            <person name="Hochenegger N."/>
            <person name="Mach R.L."/>
            <person name="Mach-Aigner A.R."/>
            <person name="Javad Rahimi M."/>
            <person name="Salim K.A."/>
            <person name="Chan C.M."/>
            <person name="Lim L.B.L."/>
            <person name="Cai F."/>
            <person name="Druzhinina I.S."/>
            <person name="U'Ren J.M."/>
            <person name="Derntl C."/>
        </authorList>
    </citation>
    <scope>NUCLEOTIDE SEQUENCE</scope>
    <source>
        <strain evidence="3">TUCIM 5799</strain>
    </source>
</reference>
<accession>A0A9Q0AMK5</accession>
<sequence length="492" mass="52875">MLKLSFLGCFSIVMMLQAVAAQACDPACQQLIARASAWEQSQRASEDDSFYSVPSNYSTSLKPGSLLKLEIATNLTNYTVPASLTVSRFIYTTTDLSGTILPASAYILWPFAPLTSQSSQAGFETSSTAQLETELHYPFVAWGHGTAGTFGPCAPSNYRALQYHFQVPFALASQGIAVVAPDYLGLGVKQLANGTRIPHPWASGPSLASDLANAITAARVAFPSMISQDGPFVAMGHSQGALAAWSFAERMANDELTLPGYKGTVAIAPPLRVLESIDRASQNVSLPWASAILGIQNLLMHSITTVYPQYGMAGLTQDGMSRWNAITEVDGCLPVKTAAGIGLLPSNIAHANWTQNPYVQQFNKRTLTGGKKIKGPLLALVGELDPLVQPDSLSEVIDETCKAISINDSLEFNVYKGLSHFPLVQGSQQKWMGWIKDHLLEKTDQNLSRRGGLEPCNSKTIQGLQRGATNQGVFPNFLVASADVGVAWEYAL</sequence>
<evidence type="ECO:0000313" key="3">
    <source>
        <dbReference type="EMBL" id="KAI1861569.1"/>
    </source>
</evidence>
<keyword evidence="1" id="KW-0732">Signal</keyword>
<dbReference type="Gene3D" id="3.40.50.1820">
    <property type="entry name" value="alpha/beta hydrolase"/>
    <property type="match status" value="1"/>
</dbReference>
<dbReference type="AlphaFoldDB" id="A0A9Q0AMK5"/>
<dbReference type="PIRSF" id="PIRSF029171">
    <property type="entry name" value="Esterase_LipA"/>
    <property type="match status" value="1"/>
</dbReference>
<dbReference type="InterPro" id="IPR005152">
    <property type="entry name" value="Lipase_secreted"/>
</dbReference>
<evidence type="ECO:0000259" key="2">
    <source>
        <dbReference type="Pfam" id="PF12697"/>
    </source>
</evidence>
<evidence type="ECO:0000313" key="4">
    <source>
        <dbReference type="Proteomes" id="UP000829685"/>
    </source>
</evidence>
<name>A0A9Q0AMK5_9PEZI</name>
<dbReference type="GO" id="GO:0016042">
    <property type="term" value="P:lipid catabolic process"/>
    <property type="evidence" value="ECO:0007669"/>
    <property type="project" value="InterPro"/>
</dbReference>
<dbReference type="PROSITE" id="PS51257">
    <property type="entry name" value="PROKAR_LIPOPROTEIN"/>
    <property type="match status" value="1"/>
</dbReference>
<dbReference type="Pfam" id="PF12697">
    <property type="entry name" value="Abhydrolase_6"/>
    <property type="match status" value="1"/>
</dbReference>
<gene>
    <name evidence="3" type="ORF">JX265_009536</name>
</gene>
<dbReference type="PANTHER" id="PTHR34853:SF1">
    <property type="entry name" value="LIPASE 5"/>
    <property type="match status" value="1"/>
</dbReference>
<dbReference type="SUPFAM" id="SSF53474">
    <property type="entry name" value="alpha/beta-Hydrolases"/>
    <property type="match status" value="1"/>
</dbReference>
<feature type="domain" description="AB hydrolase-1" evidence="2">
    <location>
        <begin position="149"/>
        <end position="391"/>
    </location>
</feature>
<organism evidence="3 4">
    <name type="scientific">Neoarthrinium moseri</name>
    <dbReference type="NCBI Taxonomy" id="1658444"/>
    <lineage>
        <taxon>Eukaryota</taxon>
        <taxon>Fungi</taxon>
        <taxon>Dikarya</taxon>
        <taxon>Ascomycota</taxon>
        <taxon>Pezizomycotina</taxon>
        <taxon>Sordariomycetes</taxon>
        <taxon>Xylariomycetidae</taxon>
        <taxon>Amphisphaeriales</taxon>
        <taxon>Apiosporaceae</taxon>
        <taxon>Neoarthrinium</taxon>
    </lineage>
</organism>
<protein>
    <recommendedName>
        <fullName evidence="2">AB hydrolase-1 domain-containing protein</fullName>
    </recommendedName>
</protein>
<dbReference type="Proteomes" id="UP000829685">
    <property type="component" value="Unassembled WGS sequence"/>
</dbReference>
<evidence type="ECO:0000256" key="1">
    <source>
        <dbReference type="SAM" id="SignalP"/>
    </source>
</evidence>
<dbReference type="InterPro" id="IPR029058">
    <property type="entry name" value="AB_hydrolase_fold"/>
</dbReference>
<feature type="chain" id="PRO_5040337237" description="AB hydrolase-1 domain-containing protein" evidence="1">
    <location>
        <begin position="22"/>
        <end position="492"/>
    </location>
</feature>
<proteinExistence type="predicted"/>
<dbReference type="GO" id="GO:0004806">
    <property type="term" value="F:triacylglycerol lipase activity"/>
    <property type="evidence" value="ECO:0007669"/>
    <property type="project" value="InterPro"/>
</dbReference>